<accession>A0A4Y8S488</accession>
<dbReference type="GO" id="GO:0003700">
    <property type="term" value="F:DNA-binding transcription factor activity"/>
    <property type="evidence" value="ECO:0007669"/>
    <property type="project" value="InterPro"/>
</dbReference>
<evidence type="ECO:0000313" key="2">
    <source>
        <dbReference type="EMBL" id="TFF33445.1"/>
    </source>
</evidence>
<dbReference type="OrthoDB" id="796306at2"/>
<evidence type="ECO:0000313" key="3">
    <source>
        <dbReference type="Proteomes" id="UP000297540"/>
    </source>
</evidence>
<keyword evidence="3" id="KW-1185">Reference proteome</keyword>
<dbReference type="SUPFAM" id="SSF88659">
    <property type="entry name" value="Sigma3 and sigma4 domains of RNA polymerase sigma factors"/>
    <property type="match status" value="1"/>
</dbReference>
<sequence>MEQNLINNGSALPGGVQTRQDLYNSYGGMLLGYLFEATKSKPIAEQYLVDIFNGLQFTDIQAMTKPGINTFCQLQAIARKKLASLSDAVDECAGPAAESKALAEQSNKFTDLMEPEQRRVFCGIHYHGKSTGTLAAELNKTEEAIRRILKESFNVIRNQRNDTAAVYR</sequence>
<dbReference type="Proteomes" id="UP000297540">
    <property type="component" value="Unassembled WGS sequence"/>
</dbReference>
<dbReference type="RefSeq" id="WP_133228948.1">
    <property type="nucleotide sequence ID" value="NZ_SOZE01000045.1"/>
</dbReference>
<dbReference type="EMBL" id="SOZE01000045">
    <property type="protein sequence ID" value="TFF33445.1"/>
    <property type="molecule type" value="Genomic_DNA"/>
</dbReference>
<dbReference type="InterPro" id="IPR007630">
    <property type="entry name" value="RNA_pol_sigma70_r4"/>
</dbReference>
<organism evidence="2 3">
    <name type="scientific">Mucilaginibacter psychrotolerans</name>
    <dbReference type="NCBI Taxonomy" id="1524096"/>
    <lineage>
        <taxon>Bacteria</taxon>
        <taxon>Pseudomonadati</taxon>
        <taxon>Bacteroidota</taxon>
        <taxon>Sphingobacteriia</taxon>
        <taxon>Sphingobacteriales</taxon>
        <taxon>Sphingobacteriaceae</taxon>
        <taxon>Mucilaginibacter</taxon>
    </lineage>
</organism>
<feature type="domain" description="RNA polymerase sigma-70 region 4" evidence="1">
    <location>
        <begin position="113"/>
        <end position="157"/>
    </location>
</feature>
<gene>
    <name evidence="2" type="ORF">E2R66_25890</name>
</gene>
<dbReference type="AlphaFoldDB" id="A0A4Y8S488"/>
<dbReference type="GO" id="GO:0006352">
    <property type="term" value="P:DNA-templated transcription initiation"/>
    <property type="evidence" value="ECO:0007669"/>
    <property type="project" value="InterPro"/>
</dbReference>
<dbReference type="InterPro" id="IPR013324">
    <property type="entry name" value="RNA_pol_sigma_r3/r4-like"/>
</dbReference>
<dbReference type="Pfam" id="PF04545">
    <property type="entry name" value="Sigma70_r4"/>
    <property type="match status" value="1"/>
</dbReference>
<protein>
    <submittedName>
        <fullName evidence="2">Sigma-70 family RNA polymerase sigma factor</fullName>
    </submittedName>
</protein>
<reference evidence="2 3" key="1">
    <citation type="journal article" date="2017" name="Int. J. Syst. Evol. Microbiol.">
        <title>Mucilaginibacterpsychrotolerans sp. nov., isolated from peatlands.</title>
        <authorList>
            <person name="Deng Y."/>
            <person name="Shen L."/>
            <person name="Xu B."/>
            <person name="Liu Y."/>
            <person name="Gu Z."/>
            <person name="Liu H."/>
            <person name="Zhou Y."/>
        </authorList>
    </citation>
    <scope>NUCLEOTIDE SEQUENCE [LARGE SCALE GENOMIC DNA]</scope>
    <source>
        <strain evidence="2 3">NH7-4</strain>
    </source>
</reference>
<comment type="caution">
    <text evidence="2">The sequence shown here is derived from an EMBL/GenBank/DDBJ whole genome shotgun (WGS) entry which is preliminary data.</text>
</comment>
<evidence type="ECO:0000259" key="1">
    <source>
        <dbReference type="Pfam" id="PF04545"/>
    </source>
</evidence>
<proteinExistence type="predicted"/>
<name>A0A4Y8S488_9SPHI</name>